<dbReference type="STRING" id="314260.PB2503_00692"/>
<proteinExistence type="predicted"/>
<accession>E0TB10</accession>
<organism evidence="2 3">
    <name type="scientific">Parvularcula bermudensis (strain ATCC BAA-594 / HTCC2503 / KCTC 12087)</name>
    <dbReference type="NCBI Taxonomy" id="314260"/>
    <lineage>
        <taxon>Bacteria</taxon>
        <taxon>Pseudomonadati</taxon>
        <taxon>Pseudomonadota</taxon>
        <taxon>Alphaproteobacteria</taxon>
        <taxon>Parvularculales</taxon>
        <taxon>Parvularculaceae</taxon>
        <taxon>Parvularcula</taxon>
    </lineage>
</organism>
<dbReference type="PANTHER" id="PTHR38467">
    <property type="match status" value="1"/>
</dbReference>
<feature type="domain" description="TraG P-loop" evidence="1">
    <location>
        <begin position="623"/>
        <end position="758"/>
    </location>
</feature>
<dbReference type="InterPro" id="IPR027417">
    <property type="entry name" value="P-loop_NTPase"/>
</dbReference>
<gene>
    <name evidence="2" type="ordered locus">PB2503_00692</name>
</gene>
<dbReference type="Proteomes" id="UP000001302">
    <property type="component" value="Chromosome"/>
</dbReference>
<reference evidence="2 3" key="2">
    <citation type="journal article" date="2011" name="J. Bacteriol.">
        <title>Complete genome sequence of strain HTCC2503T of Parvularcula bermudensis, the type species of the order "Parvularculales" in the class Alphaproteobacteria.</title>
        <authorList>
            <person name="Oh H.M."/>
            <person name="Kang I."/>
            <person name="Vergin K.L."/>
            <person name="Kang D."/>
            <person name="Rhee K.H."/>
            <person name="Giovannoni S.J."/>
            <person name="Cho J.C."/>
        </authorList>
    </citation>
    <scope>NUCLEOTIDE SEQUENCE [LARGE SCALE GENOMIC DNA]</scope>
    <source>
        <strain evidence="3">ATCC BAA-594 / HTCC2503 / KCTC 12087</strain>
    </source>
</reference>
<name>E0TB10_PARBH</name>
<dbReference type="AlphaFoldDB" id="E0TB10"/>
<evidence type="ECO:0000259" key="1">
    <source>
        <dbReference type="Pfam" id="PF19044"/>
    </source>
</evidence>
<dbReference type="PANTHER" id="PTHR38467:SF1">
    <property type="entry name" value="CONJUGATIVE TRANSFER: ASSEMBLY"/>
    <property type="match status" value="1"/>
</dbReference>
<dbReference type="Pfam" id="PF11130">
    <property type="entry name" value="TraC_F_IV"/>
    <property type="match status" value="1"/>
</dbReference>
<protein>
    <submittedName>
        <fullName evidence="2">TraC</fullName>
    </submittedName>
</protein>
<dbReference type="Gene3D" id="1.10.8.730">
    <property type="match status" value="1"/>
</dbReference>
<dbReference type="InterPro" id="IPR025955">
    <property type="entry name" value="TraC/Conjuga_ATPase"/>
</dbReference>
<keyword evidence="3" id="KW-1185">Reference proteome</keyword>
<dbReference type="NCBIfam" id="TIGR02746">
    <property type="entry name" value="TraC-F-type"/>
    <property type="match status" value="1"/>
</dbReference>
<dbReference type="eggNOG" id="COG3451">
    <property type="taxonomic scope" value="Bacteria"/>
</dbReference>
<evidence type="ECO:0000313" key="2">
    <source>
        <dbReference type="EMBL" id="ADM08219.1"/>
    </source>
</evidence>
<dbReference type="OrthoDB" id="7167455at2"/>
<dbReference type="SUPFAM" id="SSF52540">
    <property type="entry name" value="P-loop containing nucleoside triphosphate hydrolases"/>
    <property type="match status" value="1"/>
</dbReference>
<dbReference type="KEGG" id="pbr:PB2503_00692"/>
<dbReference type="RefSeq" id="WP_013299193.1">
    <property type="nucleotide sequence ID" value="NC_014414.1"/>
</dbReference>
<dbReference type="EMBL" id="CP002156">
    <property type="protein sequence ID" value="ADM08219.1"/>
    <property type="molecule type" value="Genomic_DNA"/>
</dbReference>
<dbReference type="Gene3D" id="3.40.50.300">
    <property type="entry name" value="P-loop containing nucleotide triphosphate hydrolases"/>
    <property type="match status" value="1"/>
</dbReference>
<sequence length="857" mass="93583">MTTDPLGLINRVGAALTGEGSLFDGVRRETSLDRLSEMLPYRLWDEEKALYLNAASTGWILEVVPFLGADETVVSVLAEMFSDGIPDNAYLQILNWASPRIGPVLDSWATARGGEAGVFKTLALHRVDHLRRGAFRSLSAHAPFLARQFRVFVALGVEGDASPEVRHQLEGLRSNVAQALKSLGVASRPVAPDGLIRFLDEVLNPQFAVTRASAGYDPAELLDRQIVRPDTSLRVEADRLLFETIAPADRSPFEAPGTTQLEDYRTGRFDVRAFSARKFPERFDQGGMALAIGHPLNDQLRLPCPVLSCLAIAFGSKESSNDLAAAKFGRAEQQAATNMVRFLPELKDKADDWKWVRERVRDGARLVRAGSFLIMVAPEGEAEAAERAVRSLYRGMGWELAKDRFVATQTLGACLPLTLADGLGADLQKLRRLRFMVTDTCVQIAPLQGEYLGMSTPDLMLLGRRGQPFFWSPFGNQGAGNHNVAIIGSSGSGKSVLMQELVTGLRGAGTNVTVIDDGESFKHMCEALGGRHVKFTLEADVCLNPFSLLDERKAKEDGDYATESLTLVRAMIEQMAKGEERATAEERGLIDSAVAEVWKARGILAGIDDVAAALKEQGAEGVKLANALRPYTTAGLYGPFFNGEASLVIDNPLAVFEMKDLEAKPELRAVVMLALMFLINQRMMADRREKMALVIDEAWALLGRGAAGEFIAGFARRCRKYGGAIITGTQGIDDYYRTEGAKAAFENSDWCIVLKLKPEAIALVLKSERLSIDAHTADIIRSLSVSAGEYSEMLIMGPHGRHVGRLVLDPFSATLFSSDARTFAEIEALEAQGLTVAEAVERVAFRHQDKEVRHAAE</sequence>
<dbReference type="InterPro" id="IPR043964">
    <property type="entry name" value="P-loop_TraG"/>
</dbReference>
<dbReference type="HOGENOM" id="CLU_007815_1_0_5"/>
<evidence type="ECO:0000313" key="3">
    <source>
        <dbReference type="Proteomes" id="UP000001302"/>
    </source>
</evidence>
<feature type="domain" description="TraG P-loop" evidence="1">
    <location>
        <begin position="473"/>
        <end position="595"/>
    </location>
</feature>
<dbReference type="InterPro" id="IPR053155">
    <property type="entry name" value="F-pilin_assembly_TraC"/>
</dbReference>
<reference evidence="3" key="1">
    <citation type="submission" date="2010-08" db="EMBL/GenBank/DDBJ databases">
        <title>Genome sequence of Parvularcula bermudensis HTCC2503.</title>
        <authorList>
            <person name="Kang D.-M."/>
            <person name="Oh H.-M."/>
            <person name="Cho J.-C."/>
        </authorList>
    </citation>
    <scope>NUCLEOTIDE SEQUENCE [LARGE SCALE GENOMIC DNA]</scope>
    <source>
        <strain evidence="3">ATCC BAA-594 / HTCC2503 / KCTC 12087</strain>
    </source>
</reference>
<dbReference type="InterPro" id="IPR014117">
    <property type="entry name" value="TraC-F-type"/>
</dbReference>
<dbReference type="Pfam" id="PF19044">
    <property type="entry name" value="P-loop_TraG"/>
    <property type="match status" value="2"/>
</dbReference>
<dbReference type="CDD" id="cd01127">
    <property type="entry name" value="TrwB_TraG_TraD_VirD4"/>
    <property type="match status" value="1"/>
</dbReference>